<gene>
    <name evidence="3" type="ORF">STCU_00743</name>
    <name evidence="2" type="ORF">STCU_07797</name>
</gene>
<feature type="region of interest" description="Disordered" evidence="1">
    <location>
        <begin position="154"/>
        <end position="176"/>
    </location>
</feature>
<dbReference type="AlphaFoldDB" id="S9TXM6"/>
<evidence type="ECO:0000313" key="3">
    <source>
        <dbReference type="EMBL" id="EPY36124.1"/>
    </source>
</evidence>
<evidence type="ECO:0000313" key="4">
    <source>
        <dbReference type="Proteomes" id="UP000015354"/>
    </source>
</evidence>
<dbReference type="EMBL" id="ATMH01000743">
    <property type="protein sequence ID" value="EPY36124.1"/>
    <property type="molecule type" value="Genomic_DNA"/>
</dbReference>
<dbReference type="EMBL" id="ATMH01007797">
    <property type="protein sequence ID" value="EPY23252.1"/>
    <property type="molecule type" value="Genomic_DNA"/>
</dbReference>
<feature type="compositionally biased region" description="Basic and acidic residues" evidence="1">
    <location>
        <begin position="95"/>
        <end position="125"/>
    </location>
</feature>
<proteinExistence type="predicted"/>
<accession>S9TXM6</accession>
<name>S9TXM6_9TRYP</name>
<organism evidence="2 4">
    <name type="scientific">Strigomonas culicis</name>
    <dbReference type="NCBI Taxonomy" id="28005"/>
    <lineage>
        <taxon>Eukaryota</taxon>
        <taxon>Discoba</taxon>
        <taxon>Euglenozoa</taxon>
        <taxon>Kinetoplastea</taxon>
        <taxon>Metakinetoplastina</taxon>
        <taxon>Trypanosomatida</taxon>
        <taxon>Trypanosomatidae</taxon>
        <taxon>Strigomonadinae</taxon>
        <taxon>Strigomonas</taxon>
    </lineage>
</organism>
<sequence length="538" mass="58964">MLILPYLWPYISGFARKYFFNTTLVTLRTALAADSISDAAEVLIAEASMRSEEFWLDMSLFAAVVVIALMLGTCAVRCCCWLCISVPRDIVESEQMRKGQKQYQKDAQHERDERRARQEAGKEAKSASPMEDLAAISGAISEYTELMKGAGTLSEAPKGEAKPKGPAARQGATTAPSSVLRGFPEVDLLIASPAQKFLLVGCRTKKKCHVYPQDSQAQFAHSGKELQTKGFQSVDAAVREALGLDKDGRVEIYSAAFAPADDFLVVTERNSDTVLGFSLNAKGEMRCAWRCKLPDRRLVSLLPPWGLMGHDTLVCRVDTNAEVELIQYSGGQLTSLKQKFKIGNAASWAQVDNELAVAGSFLHEPRLTKLVPNAAHQSVAIEPVYTVADKTRALALAIVRKGSPSFNTRHYFICFNELGMGLVYDVDSLQSSNACEVVARFEDADYAGYDAANPVRLITAVAGKSYHETLLIGLIRGPRITVYRVKDVSEPKVERVTDLFNVQEGDAVYQATFVQSGLGIATCGLKDERHVRLFSLPS</sequence>
<dbReference type="OrthoDB" id="269986at2759"/>
<evidence type="ECO:0000256" key="1">
    <source>
        <dbReference type="SAM" id="MobiDB-lite"/>
    </source>
</evidence>
<dbReference type="Proteomes" id="UP000015354">
    <property type="component" value="Unassembled WGS sequence"/>
</dbReference>
<reference evidence="2" key="2">
    <citation type="submission" date="2013-03" db="EMBL/GenBank/DDBJ databases">
        <authorList>
            <person name="Motta M.C.M."/>
            <person name="Martins A.C.A."/>
            <person name="Preta C.M.C.C."/>
            <person name="Silva R."/>
            <person name="de Souza S.S."/>
            <person name="Klein C.C."/>
            <person name="de Almeida L.G.P."/>
            <person name="Cunha O.L."/>
            <person name="Colabardini A.C."/>
            <person name="Lima B.A."/>
            <person name="Machado C.R."/>
            <person name="Soares C.M.A."/>
            <person name="de Menezes C.B.A."/>
            <person name="Bartolomeu D.C."/>
            <person name="Grisard E.C."/>
            <person name="Fantinatti-Garboggini F."/>
            <person name="Rodrigues-Luiz G.F."/>
            <person name="Wagner G."/>
            <person name="Goldman G.H."/>
            <person name="Fietto J.L.R."/>
            <person name="Ciapina L.P."/>
            <person name="Brocchi M."/>
            <person name="Elias M.C."/>
            <person name="Goldman M.H.S."/>
            <person name="Sagot M.-F."/>
            <person name="Pereira M."/>
            <person name="Stoco P.H."/>
            <person name="Teixeira S.M.R."/>
            <person name="de Mendonca-Neto R.P."/>
            <person name="Maciel T.E.F."/>
            <person name="Mendes T.A.O."/>
            <person name="Urmenyi T.P."/>
            <person name="Teixeira M.M.G."/>
            <person name="de Camargo E.F.P."/>
            <person name="de Sousa W."/>
            <person name="Schenkman S."/>
            <person name="de Vasconcelos A.T.R."/>
        </authorList>
    </citation>
    <scope>NUCLEOTIDE SEQUENCE</scope>
</reference>
<feature type="region of interest" description="Disordered" evidence="1">
    <location>
        <begin position="95"/>
        <end position="130"/>
    </location>
</feature>
<reference evidence="2 4" key="1">
    <citation type="journal article" date="2013" name="PLoS ONE">
        <title>Predicting the Proteins of Angomonas deanei, Strigomonas culicis and Their Respective Endosymbionts Reveals New Aspects of the Trypanosomatidae Family.</title>
        <authorList>
            <person name="Motta M.C."/>
            <person name="Martins A.C."/>
            <person name="de Souza S.S."/>
            <person name="Catta-Preta C.M."/>
            <person name="Silva R."/>
            <person name="Klein C.C."/>
            <person name="de Almeida L.G."/>
            <person name="de Lima Cunha O."/>
            <person name="Ciapina L.P."/>
            <person name="Brocchi M."/>
            <person name="Colabardini A.C."/>
            <person name="de Araujo Lima B."/>
            <person name="Machado C.R."/>
            <person name="de Almeida Soares C.M."/>
            <person name="Probst C.M."/>
            <person name="de Menezes C.B."/>
            <person name="Thompson C.E."/>
            <person name="Bartholomeu D.C."/>
            <person name="Gradia D.F."/>
            <person name="Pavoni D.P."/>
            <person name="Grisard E.C."/>
            <person name="Fantinatti-Garboggini F."/>
            <person name="Marchini F.K."/>
            <person name="Rodrigues-Luiz G.F."/>
            <person name="Wagner G."/>
            <person name="Goldman G.H."/>
            <person name="Fietto J.L."/>
            <person name="Elias M.C."/>
            <person name="Goldman M.H."/>
            <person name="Sagot M.F."/>
            <person name="Pereira M."/>
            <person name="Stoco P.H."/>
            <person name="de Mendonca-Neto R.P."/>
            <person name="Teixeira S.M."/>
            <person name="Maciel T.E."/>
            <person name="de Oliveira Mendes T.A."/>
            <person name="Urmenyi T.P."/>
            <person name="de Souza W."/>
            <person name="Schenkman S."/>
            <person name="de Vasconcelos A.T."/>
        </authorList>
    </citation>
    <scope>NUCLEOTIDE SEQUENCE [LARGE SCALE GENOMIC DNA]</scope>
</reference>
<evidence type="ECO:0000313" key="2">
    <source>
        <dbReference type="EMBL" id="EPY23252.1"/>
    </source>
</evidence>
<keyword evidence="4" id="KW-1185">Reference proteome</keyword>
<protein>
    <submittedName>
        <fullName evidence="2">Uncharacterized protein</fullName>
    </submittedName>
</protein>
<comment type="caution">
    <text evidence="2">The sequence shown here is derived from an EMBL/GenBank/DDBJ whole genome shotgun (WGS) entry which is preliminary data.</text>
</comment>